<evidence type="ECO:0000313" key="7">
    <source>
        <dbReference type="Proteomes" id="UP000282957"/>
    </source>
</evidence>
<gene>
    <name evidence="6" type="ORF">EOD42_24205</name>
</gene>
<dbReference type="InterPro" id="IPR036661">
    <property type="entry name" value="Luciferase-like_sf"/>
</dbReference>
<dbReference type="OrthoDB" id="9814695at2"/>
<keyword evidence="3" id="KW-0560">Oxidoreductase</keyword>
<dbReference type="Pfam" id="PF00296">
    <property type="entry name" value="Bac_luciferase"/>
    <property type="match status" value="1"/>
</dbReference>
<dbReference type="PANTHER" id="PTHR42847">
    <property type="entry name" value="ALKANESULFONATE MONOOXYGENASE"/>
    <property type="match status" value="1"/>
</dbReference>
<protein>
    <submittedName>
        <fullName evidence="6">LLM class flavin-dependent oxidoreductase</fullName>
    </submittedName>
</protein>
<dbReference type="EMBL" id="SACL01000015">
    <property type="protein sequence ID" value="RVT89997.1"/>
    <property type="molecule type" value="Genomic_DNA"/>
</dbReference>
<dbReference type="SUPFAM" id="SSF51679">
    <property type="entry name" value="Bacterial luciferase-like"/>
    <property type="match status" value="1"/>
</dbReference>
<keyword evidence="4" id="KW-0503">Monooxygenase</keyword>
<keyword evidence="1" id="KW-0285">Flavoprotein</keyword>
<dbReference type="RefSeq" id="WP_127790179.1">
    <property type="nucleotide sequence ID" value="NZ_SACL01000015.1"/>
</dbReference>
<dbReference type="AlphaFoldDB" id="A0A437LXC9"/>
<keyword evidence="2" id="KW-0288">FMN</keyword>
<dbReference type="Gene3D" id="3.20.20.30">
    <property type="entry name" value="Luciferase-like domain"/>
    <property type="match status" value="1"/>
</dbReference>
<evidence type="ECO:0000256" key="3">
    <source>
        <dbReference type="ARBA" id="ARBA00023002"/>
    </source>
</evidence>
<organism evidence="6 7">
    <name type="scientific">Rhodovarius crocodyli</name>
    <dbReference type="NCBI Taxonomy" id="1979269"/>
    <lineage>
        <taxon>Bacteria</taxon>
        <taxon>Pseudomonadati</taxon>
        <taxon>Pseudomonadota</taxon>
        <taxon>Alphaproteobacteria</taxon>
        <taxon>Acetobacterales</taxon>
        <taxon>Roseomonadaceae</taxon>
        <taxon>Rhodovarius</taxon>
    </lineage>
</organism>
<sequence length="358" mass="40109">MTRPLRIGIWALVHGNRAALHDPQEPYDASWRRNRALILEAEQLGYDCVLVAQHTMNPHKPDLDQLETWTACAALAAETKRIELIAAIKPMLYHPVVLAKMATQIHEISDGRFAINLVNAWNRKEIEDAGLEFREHDERYAYGGEWLSIVERLMRGEEVQHDGRYFNVHNYMLRPAGHRPRPTIYVGGESGPARDLVAAQADVWFINGQPLEAVQALIADVRSRPRPADLPPARFGLSTFVIARETEAEAQEEFQRLFELAKEDAEIKAYVKANTDPAVAMRKTQAKYQTVGTNGGTAAGTVGSYEQVAERLAAFHAAGIDTLLTQFQPFEPEMRRFAQHVVPRLRAMGAVQPAMAAE</sequence>
<feature type="domain" description="Luciferase-like" evidence="5">
    <location>
        <begin position="11"/>
        <end position="321"/>
    </location>
</feature>
<dbReference type="GO" id="GO:0008726">
    <property type="term" value="F:alkanesulfonate monooxygenase activity"/>
    <property type="evidence" value="ECO:0007669"/>
    <property type="project" value="TreeGrafter"/>
</dbReference>
<evidence type="ECO:0000313" key="6">
    <source>
        <dbReference type="EMBL" id="RVT89997.1"/>
    </source>
</evidence>
<dbReference type="InterPro" id="IPR011251">
    <property type="entry name" value="Luciferase-like_dom"/>
</dbReference>
<evidence type="ECO:0000256" key="2">
    <source>
        <dbReference type="ARBA" id="ARBA00022643"/>
    </source>
</evidence>
<dbReference type="GO" id="GO:0046306">
    <property type="term" value="P:alkanesulfonate catabolic process"/>
    <property type="evidence" value="ECO:0007669"/>
    <property type="project" value="TreeGrafter"/>
</dbReference>
<dbReference type="PANTHER" id="PTHR42847:SF4">
    <property type="entry name" value="ALKANESULFONATE MONOOXYGENASE-RELATED"/>
    <property type="match status" value="1"/>
</dbReference>
<dbReference type="InterPro" id="IPR050172">
    <property type="entry name" value="SsuD_RutA_monooxygenase"/>
</dbReference>
<dbReference type="Proteomes" id="UP000282957">
    <property type="component" value="Unassembled WGS sequence"/>
</dbReference>
<evidence type="ECO:0000256" key="4">
    <source>
        <dbReference type="ARBA" id="ARBA00023033"/>
    </source>
</evidence>
<comment type="caution">
    <text evidence="6">The sequence shown here is derived from an EMBL/GenBank/DDBJ whole genome shotgun (WGS) entry which is preliminary data.</text>
</comment>
<keyword evidence="7" id="KW-1185">Reference proteome</keyword>
<accession>A0A437LXC9</accession>
<reference evidence="6 7" key="1">
    <citation type="submission" date="2019-01" db="EMBL/GenBank/DDBJ databases">
        <authorList>
            <person name="Chen W.-M."/>
        </authorList>
    </citation>
    <scope>NUCLEOTIDE SEQUENCE [LARGE SCALE GENOMIC DNA]</scope>
    <source>
        <strain evidence="6 7">CCP-6</strain>
    </source>
</reference>
<evidence type="ECO:0000256" key="1">
    <source>
        <dbReference type="ARBA" id="ARBA00022630"/>
    </source>
</evidence>
<evidence type="ECO:0000259" key="5">
    <source>
        <dbReference type="Pfam" id="PF00296"/>
    </source>
</evidence>
<name>A0A437LXC9_9PROT</name>
<proteinExistence type="predicted"/>